<dbReference type="Proteomes" id="UP001345013">
    <property type="component" value="Unassembled WGS sequence"/>
</dbReference>
<reference evidence="3 4" key="1">
    <citation type="submission" date="2023-08" db="EMBL/GenBank/DDBJ databases">
        <title>Black Yeasts Isolated from many extreme environments.</title>
        <authorList>
            <person name="Coleine C."/>
            <person name="Stajich J.E."/>
            <person name="Selbmann L."/>
        </authorList>
    </citation>
    <scope>NUCLEOTIDE SEQUENCE [LARGE SCALE GENOMIC DNA]</scope>
    <source>
        <strain evidence="3 4">CCFEE 5885</strain>
    </source>
</reference>
<dbReference type="InterPro" id="IPR010730">
    <property type="entry name" value="HET"/>
</dbReference>
<feature type="domain" description="CCHC-type" evidence="2">
    <location>
        <begin position="17"/>
        <end position="31"/>
    </location>
</feature>
<sequence length="744" mass="83765">MKKRDTNDSTSQMNLLCLNCRSLGHVVRDCPVQLGQLFPNQHWNYSANRITLLDGLLANANSKLCSRCEKLDILTMFDGELDWMNPQTPLDIADIASSQHYRNLGPVGTVQFRQDCPLCVGLFGLAPTPWSLKEDVHVLADWSIHRLERLVEVGSHPKHCYDKCLVVDLAPKNGQLSLDEHEGDALAILREGGPVSLTPQLVDPALINLSLITEYFEACDRRHSLTCTRRPGSQLKDIKLIDAETRRLVPYPHQECDYLALSYVWGSGSSIVFSGDRSLSTMPATIEDAITLTNLLGKRYLWVDSLCIDQSNEGEKAQQIKLMADIYRGAYATVISLCGTTMDDGLARVSSGRRLAQPQLACEVNGKRLVGLMPTLSRQVAYGQWGSRAWTLQEALLSRRNIYFTDHQVYFECNAMQCSESIDVSKSWVHNSPRGVKQVKSDSEGLIYGHGTLRNAVTGIGKPKDPMMAYGVLVGLYSYRSMSDDHDAINAFSAILDHLQEYVFDNGFYYGLPEDDLNWSLLWCPLDDIERRPGFPAWSWAGWKGAIHPGWPSEVSGPTQQYWTHFCAWRPNGHRQELVFPHHASDSPQHCQRLFEVATVFDVAVKPSLDPKLLRTYGPCKSNSGVLFIDCLVWQKKFKLRKRYEDWDYGPFEHFVVKLNGVTCLFRAPTSTDLGRHTGAGKQTNLILTARDEWQGYIVHHFLDVDINKKGEAFRHGVLALMVPKSHPEALNGIVVSRRSFVLI</sequence>
<accession>A0ABR0KK14</accession>
<dbReference type="Pfam" id="PF06985">
    <property type="entry name" value="HET"/>
    <property type="match status" value="1"/>
</dbReference>
<keyword evidence="1" id="KW-0479">Metal-binding</keyword>
<dbReference type="InterPro" id="IPR001878">
    <property type="entry name" value="Znf_CCHC"/>
</dbReference>
<keyword evidence="4" id="KW-1185">Reference proteome</keyword>
<comment type="caution">
    <text evidence="3">The sequence shown here is derived from an EMBL/GenBank/DDBJ whole genome shotgun (WGS) entry which is preliminary data.</text>
</comment>
<gene>
    <name evidence="3" type="ORF">LTR24_001771</name>
</gene>
<dbReference type="PANTHER" id="PTHR33112:SF12">
    <property type="entry name" value="HETEROKARYON INCOMPATIBILITY DOMAIN-CONTAINING PROTEIN"/>
    <property type="match status" value="1"/>
</dbReference>
<keyword evidence="1" id="KW-0863">Zinc-finger</keyword>
<dbReference type="InterPro" id="IPR036875">
    <property type="entry name" value="Znf_CCHC_sf"/>
</dbReference>
<protein>
    <recommendedName>
        <fullName evidence="2">CCHC-type domain-containing protein</fullName>
    </recommendedName>
</protein>
<dbReference type="EMBL" id="JAVRRG010000013">
    <property type="protein sequence ID" value="KAK5098665.1"/>
    <property type="molecule type" value="Genomic_DNA"/>
</dbReference>
<dbReference type="PROSITE" id="PS50158">
    <property type="entry name" value="ZF_CCHC"/>
    <property type="match status" value="1"/>
</dbReference>
<evidence type="ECO:0000313" key="4">
    <source>
        <dbReference type="Proteomes" id="UP001345013"/>
    </source>
</evidence>
<evidence type="ECO:0000259" key="2">
    <source>
        <dbReference type="PROSITE" id="PS50158"/>
    </source>
</evidence>
<dbReference type="PANTHER" id="PTHR33112">
    <property type="entry name" value="DOMAIN PROTEIN, PUTATIVE-RELATED"/>
    <property type="match status" value="1"/>
</dbReference>
<proteinExistence type="predicted"/>
<dbReference type="SUPFAM" id="SSF57756">
    <property type="entry name" value="Retrovirus zinc finger-like domains"/>
    <property type="match status" value="1"/>
</dbReference>
<evidence type="ECO:0000313" key="3">
    <source>
        <dbReference type="EMBL" id="KAK5098665.1"/>
    </source>
</evidence>
<name>A0ABR0KK14_9EURO</name>
<evidence type="ECO:0000256" key="1">
    <source>
        <dbReference type="PROSITE-ProRule" id="PRU00047"/>
    </source>
</evidence>
<keyword evidence="1" id="KW-0862">Zinc</keyword>
<organism evidence="3 4">
    <name type="scientific">Lithohypha guttulata</name>
    <dbReference type="NCBI Taxonomy" id="1690604"/>
    <lineage>
        <taxon>Eukaryota</taxon>
        <taxon>Fungi</taxon>
        <taxon>Dikarya</taxon>
        <taxon>Ascomycota</taxon>
        <taxon>Pezizomycotina</taxon>
        <taxon>Eurotiomycetes</taxon>
        <taxon>Chaetothyriomycetidae</taxon>
        <taxon>Chaetothyriales</taxon>
        <taxon>Trichomeriaceae</taxon>
        <taxon>Lithohypha</taxon>
    </lineage>
</organism>